<dbReference type="EMBL" id="BMAT01013331">
    <property type="protein sequence ID" value="GFS10435.1"/>
    <property type="molecule type" value="Genomic_DNA"/>
</dbReference>
<protein>
    <submittedName>
        <fullName evidence="2">Uncharacterized protein</fullName>
    </submittedName>
</protein>
<feature type="region of interest" description="Disordered" evidence="1">
    <location>
        <begin position="60"/>
        <end position="79"/>
    </location>
</feature>
<name>A0AAV4IKP0_9GAST</name>
<comment type="caution">
    <text evidence="2">The sequence shown here is derived from an EMBL/GenBank/DDBJ whole genome shotgun (WGS) entry which is preliminary data.</text>
</comment>
<dbReference type="Proteomes" id="UP000762676">
    <property type="component" value="Unassembled WGS sequence"/>
</dbReference>
<dbReference type="AlphaFoldDB" id="A0AAV4IKP0"/>
<sequence length="79" mass="8552">MQAQKPVAGQRFIRSSFSTSIPQPWLTPVVRGFGSEDIRQAKPGSSPGNEPRRRPAGITMAQADSSGEICRQLLSSPEL</sequence>
<evidence type="ECO:0000313" key="2">
    <source>
        <dbReference type="EMBL" id="GFS10435.1"/>
    </source>
</evidence>
<keyword evidence="3" id="KW-1185">Reference proteome</keyword>
<gene>
    <name evidence="2" type="ORF">ElyMa_006646600</name>
</gene>
<evidence type="ECO:0000313" key="3">
    <source>
        <dbReference type="Proteomes" id="UP000762676"/>
    </source>
</evidence>
<organism evidence="2 3">
    <name type="scientific">Elysia marginata</name>
    <dbReference type="NCBI Taxonomy" id="1093978"/>
    <lineage>
        <taxon>Eukaryota</taxon>
        <taxon>Metazoa</taxon>
        <taxon>Spiralia</taxon>
        <taxon>Lophotrochozoa</taxon>
        <taxon>Mollusca</taxon>
        <taxon>Gastropoda</taxon>
        <taxon>Heterobranchia</taxon>
        <taxon>Euthyneura</taxon>
        <taxon>Panpulmonata</taxon>
        <taxon>Sacoglossa</taxon>
        <taxon>Placobranchoidea</taxon>
        <taxon>Plakobranchidae</taxon>
        <taxon>Elysia</taxon>
    </lineage>
</organism>
<proteinExistence type="predicted"/>
<reference evidence="2 3" key="1">
    <citation type="journal article" date="2021" name="Elife">
        <title>Chloroplast acquisition without the gene transfer in kleptoplastic sea slugs, Plakobranchus ocellatus.</title>
        <authorList>
            <person name="Maeda T."/>
            <person name="Takahashi S."/>
            <person name="Yoshida T."/>
            <person name="Shimamura S."/>
            <person name="Takaki Y."/>
            <person name="Nagai Y."/>
            <person name="Toyoda A."/>
            <person name="Suzuki Y."/>
            <person name="Arimoto A."/>
            <person name="Ishii H."/>
            <person name="Satoh N."/>
            <person name="Nishiyama T."/>
            <person name="Hasebe M."/>
            <person name="Maruyama T."/>
            <person name="Minagawa J."/>
            <person name="Obokata J."/>
            <person name="Shigenobu S."/>
        </authorList>
    </citation>
    <scope>NUCLEOTIDE SEQUENCE [LARGE SCALE GENOMIC DNA]</scope>
</reference>
<evidence type="ECO:0000256" key="1">
    <source>
        <dbReference type="SAM" id="MobiDB-lite"/>
    </source>
</evidence>
<feature type="region of interest" description="Disordered" evidence="1">
    <location>
        <begin position="35"/>
        <end position="55"/>
    </location>
</feature>
<accession>A0AAV4IKP0</accession>